<dbReference type="PANTHER" id="PTHR10357">
    <property type="entry name" value="ALPHA-AMYLASE FAMILY MEMBER"/>
    <property type="match status" value="1"/>
</dbReference>
<keyword evidence="1" id="KW-0106">Calcium</keyword>
<dbReference type="InterPro" id="IPR013784">
    <property type="entry name" value="Carb-bd-like_fold"/>
</dbReference>
<keyword evidence="5" id="KW-1185">Reference proteome</keyword>
<dbReference type="SMART" id="SM01065">
    <property type="entry name" value="CBM_2"/>
    <property type="match status" value="1"/>
</dbReference>
<reference evidence="4 5" key="1">
    <citation type="submission" date="2019-03" db="EMBL/GenBank/DDBJ databases">
        <title>Metabolic reconstructions from genomes of highly enriched 'Candidatus Accumulibacter' and 'Candidatus Competibacter' bioreactor populations.</title>
        <authorList>
            <person name="Annavajhala M.K."/>
            <person name="Welles L."/>
            <person name="Abbas B."/>
            <person name="Sorokin D."/>
            <person name="Park H."/>
            <person name="Van Loosdrecht M."/>
            <person name="Chandran K."/>
        </authorList>
    </citation>
    <scope>NUCLEOTIDE SEQUENCE [LARGE SCALE GENOMIC DNA]</scope>
    <source>
        <strain evidence="4 5">SBR_G</strain>
    </source>
</reference>
<feature type="region of interest" description="Disordered" evidence="2">
    <location>
        <begin position="526"/>
        <end position="546"/>
    </location>
</feature>
<sequence length="546" mass="61277">MKVILDLVINHAGSNHPWFSSNNLSERKDRWFTWSSNDKGWPEPWGGGDTWSHDPLSNLDRDHNGNDHDDDFFYTVFGSTMPDLNYNNVVTRKELIDEFTKVMQFWIKETGVAGFRCDAVRYLVENGPDPNARKDQPETHKIWKTLRANLKEIDPQAILLAEAPTETYEQMRSYYGSGDEFHTAFHFMYQGVLMSTLIHERRPSNLLKDLYAIQSSLPAGTQDTIFLSNHDSFAGARAASQLGGNIAKMKSVASLYLLLSGNPAIYYGEEIGMQGAGSDSALRQPMDFTSAANQKADPDSLLNHYTRLLRVRNRYEALRGGITYFVKSSDGGWDCMDCEANRMAIIREYFGEKILVVHNFTSNNLDVHLDLTKLSTGLDIPDGTPVNPLMGGGNFPNINSSNKSFYPLGTLFGFTTKVLFLGDIPQKYRDAMNNYLTYESALEKGGEKPRVAFTCENGQTVFGLSVYVVGETDEIGNWDTKKAIKLDPTDYPTWTGTIPLPPNRSISWKCIIRNEQSPFDVKKWEPDPDNVVNTPSSGTISARGTL</sequence>
<dbReference type="Gene3D" id="3.90.400.10">
    <property type="entry name" value="Oligo-1,6-glucosidase, Domain 2"/>
    <property type="match status" value="1"/>
</dbReference>
<dbReference type="Pfam" id="PF00128">
    <property type="entry name" value="Alpha-amylase"/>
    <property type="match status" value="1"/>
</dbReference>
<dbReference type="InterPro" id="IPR045857">
    <property type="entry name" value="O16G_dom_2"/>
</dbReference>
<organism evidence="4 5">
    <name type="scientific">Candidatus Competibacter phosphatis</name>
    <dbReference type="NCBI Taxonomy" id="221280"/>
    <lineage>
        <taxon>Bacteria</taxon>
        <taxon>Pseudomonadati</taxon>
        <taxon>Pseudomonadota</taxon>
        <taxon>Gammaproteobacteria</taxon>
        <taxon>Candidatus Competibacteraceae</taxon>
        <taxon>Candidatus Competibacter</taxon>
    </lineage>
</organism>
<gene>
    <name evidence="4" type="ORF">E4P82_18840</name>
</gene>
<protein>
    <recommendedName>
        <fullName evidence="3">CBM20 domain-containing protein</fullName>
    </recommendedName>
</protein>
<feature type="domain" description="CBM20" evidence="3">
    <location>
        <begin position="443"/>
        <end position="546"/>
    </location>
</feature>
<proteinExistence type="predicted"/>
<dbReference type="SMART" id="SM00642">
    <property type="entry name" value="Aamy"/>
    <property type="match status" value="1"/>
</dbReference>
<evidence type="ECO:0000256" key="1">
    <source>
        <dbReference type="ARBA" id="ARBA00022837"/>
    </source>
</evidence>
<dbReference type="InterPro" id="IPR013783">
    <property type="entry name" value="Ig-like_fold"/>
</dbReference>
<evidence type="ECO:0000259" key="3">
    <source>
        <dbReference type="PROSITE" id="PS51166"/>
    </source>
</evidence>
<comment type="caution">
    <text evidence="4">The sequence shown here is derived from an EMBL/GenBank/DDBJ whole genome shotgun (WGS) entry which is preliminary data.</text>
</comment>
<dbReference type="Pfam" id="PF00686">
    <property type="entry name" value="CBM_20"/>
    <property type="match status" value="1"/>
</dbReference>
<accession>A0ABX1TNQ7</accession>
<evidence type="ECO:0000313" key="5">
    <source>
        <dbReference type="Proteomes" id="UP000760480"/>
    </source>
</evidence>
<evidence type="ECO:0000313" key="4">
    <source>
        <dbReference type="EMBL" id="NMQ21068.1"/>
    </source>
</evidence>
<dbReference type="PROSITE" id="PS51166">
    <property type="entry name" value="CBM20"/>
    <property type="match status" value="1"/>
</dbReference>
<dbReference type="InterPro" id="IPR002044">
    <property type="entry name" value="CBM20"/>
</dbReference>
<dbReference type="InterPro" id="IPR017853">
    <property type="entry name" value="GH"/>
</dbReference>
<name>A0ABX1TNQ7_9GAMM</name>
<dbReference type="InterPro" id="IPR006047">
    <property type="entry name" value="GH13_cat_dom"/>
</dbReference>
<dbReference type="Gene3D" id="3.20.20.80">
    <property type="entry name" value="Glycosidases"/>
    <property type="match status" value="1"/>
</dbReference>
<dbReference type="Proteomes" id="UP000760480">
    <property type="component" value="Unassembled WGS sequence"/>
</dbReference>
<dbReference type="EMBL" id="SPMZ01000075">
    <property type="protein sequence ID" value="NMQ21068.1"/>
    <property type="molecule type" value="Genomic_DNA"/>
</dbReference>
<dbReference type="SUPFAM" id="SSF51445">
    <property type="entry name" value="(Trans)glycosidases"/>
    <property type="match status" value="1"/>
</dbReference>
<feature type="compositionally biased region" description="Polar residues" evidence="2">
    <location>
        <begin position="531"/>
        <end position="546"/>
    </location>
</feature>
<dbReference type="Gene3D" id="2.60.40.10">
    <property type="entry name" value="Immunoglobulins"/>
    <property type="match status" value="1"/>
</dbReference>
<dbReference type="SUPFAM" id="SSF49452">
    <property type="entry name" value="Starch-binding domain-like"/>
    <property type="match status" value="1"/>
</dbReference>
<evidence type="ECO:0000256" key="2">
    <source>
        <dbReference type="SAM" id="MobiDB-lite"/>
    </source>
</evidence>